<evidence type="ECO:0000256" key="1">
    <source>
        <dbReference type="ARBA" id="ARBA00001974"/>
    </source>
</evidence>
<gene>
    <name evidence="10" type="ORF">FNK824_LOCUS30959</name>
    <name evidence="9" type="ORF">OTI717_LOCUS31158</name>
    <name evidence="7" type="ORF">RFH988_LOCUS28696</name>
    <name evidence="8" type="ORF">SEV965_LOCUS27872</name>
</gene>
<evidence type="ECO:0000256" key="3">
    <source>
        <dbReference type="ARBA" id="ARBA00022630"/>
    </source>
</evidence>
<feature type="binding site" evidence="5">
    <location>
        <position position="270"/>
    </location>
    <ligand>
        <name>FAD</name>
        <dbReference type="ChEBI" id="CHEBI:57692"/>
    </ligand>
</feature>
<dbReference type="Gene3D" id="3.30.560.10">
    <property type="entry name" value="Glucose Oxidase, domain 3"/>
    <property type="match status" value="1"/>
</dbReference>
<dbReference type="GO" id="GO:0050660">
    <property type="term" value="F:flavin adenine dinucleotide binding"/>
    <property type="evidence" value="ECO:0007669"/>
    <property type="project" value="InterPro"/>
</dbReference>
<dbReference type="EMBL" id="CAJOBE010009760">
    <property type="protein sequence ID" value="CAF4092327.1"/>
    <property type="molecule type" value="Genomic_DNA"/>
</dbReference>
<dbReference type="InterPro" id="IPR007867">
    <property type="entry name" value="GMC_OxRtase_C"/>
</dbReference>
<dbReference type="InterPro" id="IPR000172">
    <property type="entry name" value="GMC_OxRdtase_N"/>
</dbReference>
<evidence type="ECO:0000313" key="7">
    <source>
        <dbReference type="EMBL" id="CAF1280927.1"/>
    </source>
</evidence>
<reference evidence="8" key="1">
    <citation type="submission" date="2021-02" db="EMBL/GenBank/DDBJ databases">
        <authorList>
            <person name="Nowell W R."/>
        </authorList>
    </citation>
    <scope>NUCLEOTIDE SEQUENCE</scope>
</reference>
<dbReference type="Gene3D" id="3.50.50.60">
    <property type="entry name" value="FAD/NAD(P)-binding domain"/>
    <property type="match status" value="1"/>
</dbReference>
<proteinExistence type="inferred from homology"/>
<feature type="domain" description="Glucose-methanol-choline oxidoreductase N-terminal" evidence="6">
    <location>
        <begin position="309"/>
        <end position="323"/>
    </location>
</feature>
<dbReference type="Proteomes" id="UP000663823">
    <property type="component" value="Unassembled WGS sequence"/>
</dbReference>
<keyword evidence="4 5" id="KW-0274">FAD</keyword>
<dbReference type="SUPFAM" id="SSF54373">
    <property type="entry name" value="FAD-linked reductases, C-terminal domain"/>
    <property type="match status" value="1"/>
</dbReference>
<dbReference type="PANTHER" id="PTHR11552:SF147">
    <property type="entry name" value="CHOLINE DEHYDROGENASE, MITOCHONDRIAL"/>
    <property type="match status" value="1"/>
</dbReference>
<evidence type="ECO:0000313" key="11">
    <source>
        <dbReference type="Proteomes" id="UP000663889"/>
    </source>
</evidence>
<dbReference type="EMBL" id="CAJNOU010002562">
    <property type="protein sequence ID" value="CAF1331908.1"/>
    <property type="molecule type" value="Genomic_DNA"/>
</dbReference>
<dbReference type="InterPro" id="IPR036188">
    <property type="entry name" value="FAD/NAD-bd_sf"/>
</dbReference>
<dbReference type="Pfam" id="PF00732">
    <property type="entry name" value="GMC_oxred_N"/>
    <property type="match status" value="1"/>
</dbReference>
<organism evidence="8 11">
    <name type="scientific">Rotaria sordida</name>
    <dbReference type="NCBI Taxonomy" id="392033"/>
    <lineage>
        <taxon>Eukaryota</taxon>
        <taxon>Metazoa</taxon>
        <taxon>Spiralia</taxon>
        <taxon>Gnathifera</taxon>
        <taxon>Rotifera</taxon>
        <taxon>Eurotatoria</taxon>
        <taxon>Bdelloidea</taxon>
        <taxon>Philodinida</taxon>
        <taxon>Philodinidae</taxon>
        <taxon>Rotaria</taxon>
    </lineage>
</organism>
<dbReference type="Proteomes" id="UP000663882">
    <property type="component" value="Unassembled WGS sequence"/>
</dbReference>
<evidence type="ECO:0000256" key="5">
    <source>
        <dbReference type="PIRSR" id="PIRSR000137-2"/>
    </source>
</evidence>
<evidence type="ECO:0000313" key="10">
    <source>
        <dbReference type="EMBL" id="CAF4092327.1"/>
    </source>
</evidence>
<dbReference type="Pfam" id="PF05199">
    <property type="entry name" value="GMC_oxred_C"/>
    <property type="match status" value="1"/>
</dbReference>
<evidence type="ECO:0000256" key="4">
    <source>
        <dbReference type="ARBA" id="ARBA00022827"/>
    </source>
</evidence>
<comment type="cofactor">
    <cofactor evidence="1 5">
        <name>FAD</name>
        <dbReference type="ChEBI" id="CHEBI:57692"/>
    </cofactor>
</comment>
<dbReference type="PROSITE" id="PS00624">
    <property type="entry name" value="GMC_OXRED_2"/>
    <property type="match status" value="1"/>
</dbReference>
<comment type="caution">
    <text evidence="8">The sequence shown here is derived from an EMBL/GenBank/DDBJ whole genome shotgun (WGS) entry which is preliminary data.</text>
</comment>
<keyword evidence="3" id="KW-0285">Flavoprotein</keyword>
<dbReference type="EMBL" id="CAJOAX010008755">
    <property type="protein sequence ID" value="CAF4041595.1"/>
    <property type="molecule type" value="Genomic_DNA"/>
</dbReference>
<accession>A0A815FYZ9</accession>
<evidence type="ECO:0000313" key="9">
    <source>
        <dbReference type="EMBL" id="CAF4041595.1"/>
    </source>
</evidence>
<feature type="binding site" evidence="5">
    <location>
        <position position="114"/>
    </location>
    <ligand>
        <name>FAD</name>
        <dbReference type="ChEBI" id="CHEBI:57692"/>
    </ligand>
</feature>
<dbReference type="OrthoDB" id="269227at2759"/>
<name>A0A815FYZ9_9BILA</name>
<dbReference type="AlphaFoldDB" id="A0A815FYZ9"/>
<protein>
    <recommendedName>
        <fullName evidence="6">Glucose-methanol-choline oxidoreductase N-terminal domain-containing protein</fullName>
    </recommendedName>
</protein>
<evidence type="ECO:0000259" key="6">
    <source>
        <dbReference type="PROSITE" id="PS00624"/>
    </source>
</evidence>
<evidence type="ECO:0000256" key="2">
    <source>
        <dbReference type="ARBA" id="ARBA00010790"/>
    </source>
</evidence>
<dbReference type="EMBL" id="CAJNOO010002581">
    <property type="protein sequence ID" value="CAF1280927.1"/>
    <property type="molecule type" value="Genomic_DNA"/>
</dbReference>
<dbReference type="Proteomes" id="UP000663889">
    <property type="component" value="Unassembled WGS sequence"/>
</dbReference>
<dbReference type="PANTHER" id="PTHR11552">
    <property type="entry name" value="GLUCOSE-METHANOL-CHOLINE GMC OXIDOREDUCTASE"/>
    <property type="match status" value="1"/>
</dbReference>
<evidence type="ECO:0000313" key="8">
    <source>
        <dbReference type="EMBL" id="CAF1331908.1"/>
    </source>
</evidence>
<dbReference type="InterPro" id="IPR012132">
    <property type="entry name" value="GMC_OxRdtase"/>
</dbReference>
<dbReference type="SUPFAM" id="SSF51905">
    <property type="entry name" value="FAD/NAD(P)-binding domain"/>
    <property type="match status" value="1"/>
</dbReference>
<sequence>MLIVMSLQIRSLVVLNKNKNDVTPAAAAEEYDFIVVGLGAGGSVIASRLSEIPHLTVLGVDGGPNEKDTDEDPNSSEFTFNFVSPHDPSIISTPLKAGNNKIMYIPRFNGLGGTARLYGGINVRPSRAILERWPENWRYDDLLPYYKKIEDHYCYYYPANETGISDEDCQKYHGKDGPLQVNPTYLPEFANISKFFEPICKDFKQLWRGYNSDLNGANHLGCSLFQRYYNRKGNRTNVQSDYFLGTSFQGYITHSVSKRTNLRIRAATSVIKILFDTSSTPPKATGAVIQNGTGIYTIKVKKEVILAGGAFATPHLLQISGVGDPVHLQSINVLQTATNYHVGRNLRDHVAIPMIFRVKDRYSTYPNHENVTTPPTYRKSIPNGSKSWIIALNTGLRNDNITDLQIYFSDTNYHSPDGFMNPNPRECRFGSNGYKEQPLAEITLRMILQDPSFSGTVMATTGSLSNKPIINFKWEQISYYEYGVFNLTVDAIRKLLNTTEWGNLISDELFPGNDTTIKEFINGHLESALHPISTCQLGLCCDTNLRVYNISNVRVCDASAFGEQVDANPSATIFALAEKLSDIIRKEYGYASSSKSHDLLGEERLRAVAEGETISSDTIDKLKDYSQIFPHAS</sequence>
<dbReference type="PIRSF" id="PIRSF000137">
    <property type="entry name" value="Alcohol_oxidase"/>
    <property type="match status" value="1"/>
</dbReference>
<comment type="similarity">
    <text evidence="2">Belongs to the GMC oxidoreductase family.</text>
</comment>
<dbReference type="Proteomes" id="UP000663874">
    <property type="component" value="Unassembled WGS sequence"/>
</dbReference>
<dbReference type="GO" id="GO:0016614">
    <property type="term" value="F:oxidoreductase activity, acting on CH-OH group of donors"/>
    <property type="evidence" value="ECO:0007669"/>
    <property type="project" value="InterPro"/>
</dbReference>